<comment type="caution">
    <text evidence="1">The sequence shown here is derived from an EMBL/GenBank/DDBJ whole genome shotgun (WGS) entry which is preliminary data.</text>
</comment>
<organism evidence="1 2">
    <name type="scientific">Prochlorothrix hollandica PCC 9006 = CALU 1027</name>
    <dbReference type="NCBI Taxonomy" id="317619"/>
    <lineage>
        <taxon>Bacteria</taxon>
        <taxon>Bacillati</taxon>
        <taxon>Cyanobacteriota</taxon>
        <taxon>Cyanophyceae</taxon>
        <taxon>Prochlorotrichales</taxon>
        <taxon>Prochlorotrichaceae</taxon>
        <taxon>Prochlorothrix</taxon>
    </lineage>
</organism>
<evidence type="ECO:0000313" key="2">
    <source>
        <dbReference type="Proteomes" id="UP000034681"/>
    </source>
</evidence>
<sequence>MALPFARPLSTALSRSLGHKITRSLAQTLGTLALVLNICVPFASAGDPFRSTEPQPIGEHTEAAFDAMFENGDYATAMEHLEMAQSTEAGEPLVYAMLAAISYLDQDWSQVSAYTRQTLTAAEALQPTSPLRGHLYTAIGHFMEGAYALSPAGEGSLRGVPTALNKLQEVYGSLNAAKAINANDPELNLIQGFMDLQIAVNLPLATPKKAIQRLETTAAPRFLADWGIALAYRDLNQLPDALTRVNAALDNSGNLNPQLYHLRAQVLRKQGEGGNAALFDQARQDFELALTKADQLPKAIAADIGYEYCRNQITIDQVDRDCGAFRQKIRQEPGTWGPASLPSLDGG</sequence>
<dbReference type="Proteomes" id="UP000034681">
    <property type="component" value="Unassembled WGS sequence"/>
</dbReference>
<dbReference type="InterPro" id="IPR048173">
    <property type="entry name" value="Sll0314-like"/>
</dbReference>
<dbReference type="NCBIfam" id="NF041522">
    <property type="entry name" value="TPR_sll0314"/>
    <property type="match status" value="1"/>
</dbReference>
<dbReference type="EMBL" id="AJTX02000002">
    <property type="protein sequence ID" value="KKJ01189.1"/>
    <property type="molecule type" value="Genomic_DNA"/>
</dbReference>
<dbReference type="AlphaFoldDB" id="A0A0M2Q2I4"/>
<dbReference type="eggNOG" id="COG0457">
    <property type="taxonomic scope" value="Bacteria"/>
</dbReference>
<dbReference type="RefSeq" id="WP_017713773.1">
    <property type="nucleotide sequence ID" value="NZ_KB235941.1"/>
</dbReference>
<dbReference type="OrthoDB" id="505056at2"/>
<gene>
    <name evidence="1" type="ORF">PROH_02025</name>
</gene>
<dbReference type="STRING" id="317619.GCA_000332315_03578"/>
<evidence type="ECO:0000313" key="1">
    <source>
        <dbReference type="EMBL" id="KKJ01189.1"/>
    </source>
</evidence>
<dbReference type="InterPro" id="IPR011990">
    <property type="entry name" value="TPR-like_helical_dom_sf"/>
</dbReference>
<dbReference type="Gene3D" id="1.25.40.10">
    <property type="entry name" value="Tetratricopeptide repeat domain"/>
    <property type="match status" value="1"/>
</dbReference>
<proteinExistence type="predicted"/>
<protein>
    <submittedName>
        <fullName evidence="1">Uncharacterized protein</fullName>
    </submittedName>
</protein>
<name>A0A0M2Q2I4_PROHO</name>
<accession>A0A0M2Q2I4</accession>
<dbReference type="SUPFAM" id="SSF48452">
    <property type="entry name" value="TPR-like"/>
    <property type="match status" value="1"/>
</dbReference>
<reference evidence="1" key="1">
    <citation type="submission" date="2012-04" db="EMBL/GenBank/DDBJ databases">
        <authorList>
            <person name="Borisov I.G."/>
            <person name="Ivanikova N.V."/>
            <person name="Pinevich A.V."/>
        </authorList>
    </citation>
    <scope>NUCLEOTIDE SEQUENCE [LARGE SCALE GENOMIC DNA]</scope>
    <source>
        <strain evidence="1">CALU 1027</strain>
    </source>
</reference>
<keyword evidence="2" id="KW-1185">Reference proteome</keyword>